<comment type="caution">
    <text evidence="2">The sequence shown here is derived from an EMBL/GenBank/DDBJ whole genome shotgun (WGS) entry which is preliminary data.</text>
</comment>
<dbReference type="PANTHER" id="PTHR47510">
    <property type="entry name" value="REVERSE TRANSCRIPTASE DOMAIN-CONTAINING PROTEIN"/>
    <property type="match status" value="1"/>
</dbReference>
<protein>
    <recommendedName>
        <fullName evidence="4">Endonuclease/exonuclease/phosphatase domain-containing protein</fullName>
    </recommendedName>
</protein>
<evidence type="ECO:0008006" key="4">
    <source>
        <dbReference type="Google" id="ProtNLM"/>
    </source>
</evidence>
<dbReference type="EMBL" id="JARQWQ010000072">
    <property type="protein sequence ID" value="KAK2554178.1"/>
    <property type="molecule type" value="Genomic_DNA"/>
</dbReference>
<evidence type="ECO:0000313" key="3">
    <source>
        <dbReference type="Proteomes" id="UP001249851"/>
    </source>
</evidence>
<dbReference type="PANTHER" id="PTHR47510:SF3">
    <property type="entry name" value="ENDO_EXONUCLEASE_PHOSPHATASE DOMAIN-CONTAINING PROTEIN"/>
    <property type="match status" value="1"/>
</dbReference>
<dbReference type="InterPro" id="IPR036691">
    <property type="entry name" value="Endo/exonu/phosph_ase_sf"/>
</dbReference>
<evidence type="ECO:0000256" key="1">
    <source>
        <dbReference type="SAM" id="SignalP"/>
    </source>
</evidence>
<keyword evidence="3" id="KW-1185">Reference proteome</keyword>
<accession>A0AAD9UY18</accession>
<reference evidence="2" key="1">
    <citation type="journal article" date="2023" name="G3 (Bethesda)">
        <title>Whole genome assembly and annotation of the endangered Caribbean coral Acropora cervicornis.</title>
        <authorList>
            <person name="Selwyn J.D."/>
            <person name="Vollmer S.V."/>
        </authorList>
    </citation>
    <scope>NUCLEOTIDE SEQUENCE</scope>
    <source>
        <strain evidence="2">K2</strain>
    </source>
</reference>
<organism evidence="2 3">
    <name type="scientific">Acropora cervicornis</name>
    <name type="common">Staghorn coral</name>
    <dbReference type="NCBI Taxonomy" id="6130"/>
    <lineage>
        <taxon>Eukaryota</taxon>
        <taxon>Metazoa</taxon>
        <taxon>Cnidaria</taxon>
        <taxon>Anthozoa</taxon>
        <taxon>Hexacorallia</taxon>
        <taxon>Scleractinia</taxon>
        <taxon>Astrocoeniina</taxon>
        <taxon>Acroporidae</taxon>
        <taxon>Acropora</taxon>
    </lineage>
</organism>
<sequence length="317" mass="36600">MVSNFLGAIVWAGSMVECVYTSGTLCNLRNDDHEVLWIDIKPRRLPRNFSNIIVGVVYHPPSANDNTMIEYLLSSLESLESKFPNCAIILAGDFNRTLLPFLERAFRSFLLNPVVTFPTSGDRTLDQIFTNISSLYTYPSRLPPFGLSDHHSVSIEANKPQYKTIKARDKRPSKRASLERFLLQVPWSELLSAEQTCEQKLQTLTDVINYGLNTIMPEHSIKVHETDRPWISVQLKHLIARRQQALASGNRTFYKILRNKVNRERKRCRKTYYASKIGDLHDSNSRDWWREQICGTAKTTRRELTSMLHQDLICEEP</sequence>
<dbReference type="SUPFAM" id="SSF56219">
    <property type="entry name" value="DNase I-like"/>
    <property type="match status" value="1"/>
</dbReference>
<proteinExistence type="predicted"/>
<gene>
    <name evidence="2" type="ORF">P5673_024536</name>
</gene>
<reference evidence="2" key="2">
    <citation type="journal article" date="2023" name="Science">
        <title>Genomic signatures of disease resistance in endangered staghorn corals.</title>
        <authorList>
            <person name="Vollmer S.V."/>
            <person name="Selwyn J.D."/>
            <person name="Despard B.A."/>
            <person name="Roesel C.L."/>
        </authorList>
    </citation>
    <scope>NUCLEOTIDE SEQUENCE</scope>
    <source>
        <strain evidence="2">K2</strain>
    </source>
</reference>
<feature type="signal peptide" evidence="1">
    <location>
        <begin position="1"/>
        <end position="21"/>
    </location>
</feature>
<keyword evidence="1" id="KW-0732">Signal</keyword>
<feature type="chain" id="PRO_5042202838" description="Endonuclease/exonuclease/phosphatase domain-containing protein" evidence="1">
    <location>
        <begin position="22"/>
        <end position="317"/>
    </location>
</feature>
<feature type="non-terminal residue" evidence="2">
    <location>
        <position position="1"/>
    </location>
</feature>
<dbReference type="Gene3D" id="3.60.10.10">
    <property type="entry name" value="Endonuclease/exonuclease/phosphatase"/>
    <property type="match status" value="1"/>
</dbReference>
<name>A0AAD9UY18_ACRCE</name>
<dbReference type="AlphaFoldDB" id="A0AAD9UY18"/>
<dbReference type="Proteomes" id="UP001249851">
    <property type="component" value="Unassembled WGS sequence"/>
</dbReference>
<evidence type="ECO:0000313" key="2">
    <source>
        <dbReference type="EMBL" id="KAK2554178.1"/>
    </source>
</evidence>